<dbReference type="FunFam" id="3.40.640.10:FF:000031">
    <property type="entry name" value="Kynureninase"/>
    <property type="match status" value="1"/>
</dbReference>
<dbReference type="PIRSF" id="PIRSF038800">
    <property type="entry name" value="KYNU"/>
    <property type="match status" value="1"/>
</dbReference>
<evidence type="ECO:0000256" key="1">
    <source>
        <dbReference type="ARBA" id="ARBA00022642"/>
    </source>
</evidence>
<dbReference type="InterPro" id="IPR010111">
    <property type="entry name" value="Kynureninase"/>
</dbReference>
<feature type="binding site" evidence="4">
    <location>
        <position position="241"/>
    </location>
    <ligand>
        <name>pyridoxal 5'-phosphate</name>
        <dbReference type="ChEBI" id="CHEBI:597326"/>
    </ligand>
</feature>
<dbReference type="Gene3D" id="3.40.640.10">
    <property type="entry name" value="Type I PLP-dependent aspartate aminotransferase-like (Major domain)"/>
    <property type="match status" value="1"/>
</dbReference>
<evidence type="ECO:0000259" key="6">
    <source>
        <dbReference type="Pfam" id="PF00266"/>
    </source>
</evidence>
<dbReference type="GO" id="GO:0019805">
    <property type="term" value="P:quinolinate biosynthetic process"/>
    <property type="evidence" value="ECO:0007669"/>
    <property type="project" value="UniProtKB-UniRule"/>
</dbReference>
<dbReference type="PANTHER" id="PTHR14084:SF0">
    <property type="entry name" value="KYNURENINASE"/>
    <property type="match status" value="1"/>
</dbReference>
<dbReference type="PANTHER" id="PTHR14084">
    <property type="entry name" value="KYNURENINASE"/>
    <property type="match status" value="1"/>
</dbReference>
<keyword evidence="4 5" id="KW-0963">Cytoplasm</keyword>
<comment type="subunit">
    <text evidence="4 5">Homodimer.</text>
</comment>
<feature type="domain" description="Aminotransferase class V" evidence="6">
    <location>
        <begin position="178"/>
        <end position="349"/>
    </location>
</feature>
<dbReference type="EC" id="3.7.1.3" evidence="4 5"/>
<comment type="pathway">
    <text evidence="4 5">Cofactor biosynthesis; NAD(+) biosynthesis; quinolinate from L-kynurenine: step 2/3.</text>
</comment>
<organism evidence="7 8">
    <name type="scientific">Schizophyllum amplum</name>
    <dbReference type="NCBI Taxonomy" id="97359"/>
    <lineage>
        <taxon>Eukaryota</taxon>
        <taxon>Fungi</taxon>
        <taxon>Dikarya</taxon>
        <taxon>Basidiomycota</taxon>
        <taxon>Agaricomycotina</taxon>
        <taxon>Agaricomycetes</taxon>
        <taxon>Agaricomycetidae</taxon>
        <taxon>Agaricales</taxon>
        <taxon>Schizophyllaceae</taxon>
        <taxon>Schizophyllum</taxon>
    </lineage>
</organism>
<dbReference type="Pfam" id="PF00266">
    <property type="entry name" value="Aminotran_5"/>
    <property type="match status" value="1"/>
</dbReference>
<dbReference type="InterPro" id="IPR015421">
    <property type="entry name" value="PyrdxlP-dep_Trfase_major"/>
</dbReference>
<keyword evidence="3 4" id="KW-0663">Pyridoxal phosphate</keyword>
<dbReference type="InterPro" id="IPR000192">
    <property type="entry name" value="Aminotrans_V_dom"/>
</dbReference>
<keyword evidence="7" id="KW-0808">Transferase</keyword>
<dbReference type="UniPathway" id="UPA00334">
    <property type="reaction ID" value="UER00455"/>
</dbReference>
<reference evidence="7 8" key="1">
    <citation type="journal article" date="2019" name="New Phytol.">
        <title>Comparative genomics reveals unique wood-decay strategies and fruiting body development in the Schizophyllaceae.</title>
        <authorList>
            <person name="Almasi E."/>
            <person name="Sahu N."/>
            <person name="Krizsan K."/>
            <person name="Balint B."/>
            <person name="Kovacs G.M."/>
            <person name="Kiss B."/>
            <person name="Cseklye J."/>
            <person name="Drula E."/>
            <person name="Henrissat B."/>
            <person name="Nagy I."/>
            <person name="Chovatia M."/>
            <person name="Adam C."/>
            <person name="LaButti K."/>
            <person name="Lipzen A."/>
            <person name="Riley R."/>
            <person name="Grigoriev I.V."/>
            <person name="Nagy L.G."/>
        </authorList>
    </citation>
    <scope>NUCLEOTIDE SEQUENCE [LARGE SCALE GENOMIC DNA]</scope>
    <source>
        <strain evidence="7 8">NL-1724</strain>
    </source>
</reference>
<dbReference type="UniPathway" id="UPA00253">
    <property type="reaction ID" value="UER00329"/>
</dbReference>
<evidence type="ECO:0000313" key="7">
    <source>
        <dbReference type="EMBL" id="TRM61901.1"/>
    </source>
</evidence>
<dbReference type="STRING" id="97359.A0A550CAS6"/>
<protein>
    <recommendedName>
        <fullName evidence="4 5">Kynureninase</fullName>
        <ecNumber evidence="4 5">3.7.1.3</ecNumber>
    </recommendedName>
    <alternativeName>
        <fullName evidence="4">Biosynthesis of nicotinic acid protein 5</fullName>
    </alternativeName>
    <alternativeName>
        <fullName evidence="4">L-kynurenine hydrolase</fullName>
    </alternativeName>
</protein>
<comment type="catalytic activity">
    <reaction evidence="5">
        <text>3-hydroxy-L-kynurenine + H2O = 3-hydroxyanthranilate + L-alanine + H(+)</text>
        <dbReference type="Rhea" id="RHEA:25143"/>
        <dbReference type="ChEBI" id="CHEBI:15377"/>
        <dbReference type="ChEBI" id="CHEBI:15378"/>
        <dbReference type="ChEBI" id="CHEBI:36559"/>
        <dbReference type="ChEBI" id="CHEBI:57972"/>
        <dbReference type="ChEBI" id="CHEBI:58125"/>
        <dbReference type="EC" id="3.7.1.3"/>
    </reaction>
</comment>
<feature type="modified residue" description="N6-(pyridoxal phosphate)lysine" evidence="4">
    <location>
        <position position="242"/>
    </location>
</feature>
<dbReference type="GO" id="GO:0097053">
    <property type="term" value="P:L-kynurenine catabolic process"/>
    <property type="evidence" value="ECO:0007669"/>
    <property type="project" value="UniProtKB-UniRule"/>
</dbReference>
<dbReference type="AlphaFoldDB" id="A0A550CAS6"/>
<dbReference type="GO" id="GO:0043420">
    <property type="term" value="P:anthranilate metabolic process"/>
    <property type="evidence" value="ECO:0007669"/>
    <property type="project" value="UniProtKB-UniRule"/>
</dbReference>
<feature type="binding site" evidence="4">
    <location>
        <begin position="131"/>
        <end position="134"/>
    </location>
    <ligand>
        <name>pyridoxal 5'-phosphate</name>
        <dbReference type="ChEBI" id="CHEBI:597326"/>
    </ligand>
</feature>
<evidence type="ECO:0000256" key="5">
    <source>
        <dbReference type="PIRNR" id="PIRNR038800"/>
    </source>
</evidence>
<comment type="subcellular location">
    <subcellularLocation>
        <location evidence="4 5">Cytoplasm</location>
    </subcellularLocation>
</comment>
<comment type="cofactor">
    <cofactor evidence="4 5">
        <name>pyridoxal 5'-phosphate</name>
        <dbReference type="ChEBI" id="CHEBI:597326"/>
    </cofactor>
</comment>
<dbReference type="InterPro" id="IPR015424">
    <property type="entry name" value="PyrdxlP-dep_Trfase"/>
</dbReference>
<proteinExistence type="inferred from homology"/>
<keyword evidence="1 4" id="KW-0662">Pyridine nucleotide biosynthesis</keyword>
<feature type="binding site" evidence="4">
    <location>
        <position position="271"/>
    </location>
    <ligand>
        <name>pyridoxal 5'-phosphate</name>
        <dbReference type="ChEBI" id="CHEBI:597326"/>
    </ligand>
</feature>
<dbReference type="GO" id="GO:0030170">
    <property type="term" value="F:pyridoxal phosphate binding"/>
    <property type="evidence" value="ECO:0007669"/>
    <property type="project" value="UniProtKB-UniRule"/>
</dbReference>
<gene>
    <name evidence="4" type="primary">BNA5</name>
    <name evidence="7" type="ORF">BD626DRAFT_405124</name>
</gene>
<dbReference type="GO" id="GO:0005737">
    <property type="term" value="C:cytoplasm"/>
    <property type="evidence" value="ECO:0007669"/>
    <property type="project" value="UniProtKB-SubCell"/>
</dbReference>
<comment type="pathway">
    <text evidence="4 5">Amino-acid degradation; L-kynurenine degradation; L-alanine and anthranilate from L-kynurenine: step 1/1.</text>
</comment>
<feature type="binding site" evidence="4">
    <location>
        <position position="187"/>
    </location>
    <ligand>
        <name>pyridoxal 5'-phosphate</name>
        <dbReference type="ChEBI" id="CHEBI:597326"/>
    </ligand>
</feature>
<dbReference type="GO" id="GO:0030429">
    <property type="term" value="F:kynureninase activity"/>
    <property type="evidence" value="ECO:0007669"/>
    <property type="project" value="UniProtKB-UniRule"/>
</dbReference>
<feature type="binding site" evidence="4">
    <location>
        <position position="299"/>
    </location>
    <ligand>
        <name>pyridoxal 5'-phosphate</name>
        <dbReference type="ChEBI" id="CHEBI:597326"/>
    </ligand>
</feature>
<dbReference type="GO" id="GO:0016740">
    <property type="term" value="F:transferase activity"/>
    <property type="evidence" value="ECO:0007669"/>
    <property type="project" value="UniProtKB-KW"/>
</dbReference>
<sequence length="440" mass="48580">MDVPAPIAPDSFFIPTNRDINAHRNPDQDAPCIYLCGNSLGPLSKLAKQRLLEEVEVWEKKIVIGHFNHPLNRPWSTYGEMISPMLAEVVGAKPGEVACMGALTSNLHIMLDAFYTPTKERYKILCEERAFPSDQYAFASKAYARGFEPKDAVRELAPRAGEFTLCEEDILEVIEKEGDEIAIVLFSGIQYYTGQLFPIERITAAAHAKGCLVGWDLAHAAGNVPLALHDWDVDFAVWCTYKYLNAGPGSTGGLFMHEKWNKTKPPLAAGWWGNDIKTRFRMGPVFDPYEGAQGFQQSTASVLTTAPVVGALEMLRDAGGIRAWRAHSIQLTGLLERLLTASPLFVPLPDARAHAKPGFTIITPADPKQRGAQLSLLFLPMGSGMMDKVFAAMESLGVIGDEREPDVIRFSPNPYYTSAGDLERCVRYLEEAFGLAEEKE</sequence>
<comment type="function">
    <text evidence="4 5">Catalyzes the cleavage of L-kynurenine (L-Kyn) and L-3-hydroxykynurenine (L-3OHKyn) into anthranilic acid (AA) and 3-hydroxyanthranilic acid (3-OHAA), respectively.</text>
</comment>
<feature type="binding site" evidence="4">
    <location>
        <position position="216"/>
    </location>
    <ligand>
        <name>pyridoxal 5'-phosphate</name>
        <dbReference type="ChEBI" id="CHEBI:597326"/>
    </ligand>
</feature>
<dbReference type="EMBL" id="VDMD01000015">
    <property type="protein sequence ID" value="TRM61901.1"/>
    <property type="molecule type" value="Genomic_DNA"/>
</dbReference>
<dbReference type="Proteomes" id="UP000320762">
    <property type="component" value="Unassembled WGS sequence"/>
</dbReference>
<dbReference type="GO" id="GO:0019441">
    <property type="term" value="P:L-tryptophan catabolic process to kynurenine"/>
    <property type="evidence" value="ECO:0007669"/>
    <property type="project" value="TreeGrafter"/>
</dbReference>
<comment type="caution">
    <text evidence="7">The sequence shown here is derived from an EMBL/GenBank/DDBJ whole genome shotgun (WGS) entry which is preliminary data.</text>
</comment>
<dbReference type="SUPFAM" id="SSF53383">
    <property type="entry name" value="PLP-dependent transferases"/>
    <property type="match status" value="1"/>
</dbReference>
<evidence type="ECO:0000256" key="3">
    <source>
        <dbReference type="ARBA" id="ARBA00022898"/>
    </source>
</evidence>
<evidence type="ECO:0000313" key="8">
    <source>
        <dbReference type="Proteomes" id="UP000320762"/>
    </source>
</evidence>
<feature type="binding site" evidence="4">
    <location>
        <position position="104"/>
    </location>
    <ligand>
        <name>pyridoxal 5'-phosphate</name>
        <dbReference type="ChEBI" id="CHEBI:597326"/>
    </ligand>
</feature>
<dbReference type="GO" id="GO:0034354">
    <property type="term" value="P:'de novo' NAD+ biosynthetic process from L-tryptophan"/>
    <property type="evidence" value="ECO:0007669"/>
    <property type="project" value="UniProtKB-UniRule"/>
</dbReference>
<name>A0A550CAS6_9AGAR</name>
<dbReference type="NCBIfam" id="TIGR01814">
    <property type="entry name" value="kynureninase"/>
    <property type="match status" value="1"/>
</dbReference>
<accession>A0A550CAS6</accession>
<dbReference type="Pfam" id="PF22580">
    <property type="entry name" value="KYNU_C"/>
    <property type="match status" value="1"/>
</dbReference>
<comment type="similarity">
    <text evidence="4 5">Belongs to the kynureninase family.</text>
</comment>
<feature type="binding site" evidence="4">
    <location>
        <position position="219"/>
    </location>
    <ligand>
        <name>pyridoxal 5'-phosphate</name>
        <dbReference type="ChEBI" id="CHEBI:597326"/>
    </ligand>
</feature>
<feature type="binding site" evidence="4">
    <location>
        <position position="103"/>
    </location>
    <ligand>
        <name>pyridoxal 5'-phosphate</name>
        <dbReference type="ChEBI" id="CHEBI:597326"/>
    </ligand>
</feature>
<dbReference type="Gene3D" id="3.90.1150.10">
    <property type="entry name" value="Aspartate Aminotransferase, domain 1"/>
    <property type="match status" value="1"/>
</dbReference>
<dbReference type="HAMAP" id="MF_01970">
    <property type="entry name" value="Kynureninase"/>
    <property type="match status" value="1"/>
</dbReference>
<evidence type="ECO:0000256" key="4">
    <source>
        <dbReference type="HAMAP-Rule" id="MF_03017"/>
    </source>
</evidence>
<keyword evidence="8" id="KW-1185">Reference proteome</keyword>
<evidence type="ECO:0000256" key="2">
    <source>
        <dbReference type="ARBA" id="ARBA00022801"/>
    </source>
</evidence>
<dbReference type="InterPro" id="IPR015422">
    <property type="entry name" value="PyrdxlP-dep_Trfase_small"/>
</dbReference>
<keyword evidence="2 4" id="KW-0378">Hydrolase</keyword>
<dbReference type="OrthoDB" id="5978656at2759"/>
<comment type="catalytic activity">
    <reaction evidence="4 5">
        <text>L-kynurenine + H2O = anthranilate + L-alanine + H(+)</text>
        <dbReference type="Rhea" id="RHEA:16813"/>
        <dbReference type="ChEBI" id="CHEBI:15377"/>
        <dbReference type="ChEBI" id="CHEBI:15378"/>
        <dbReference type="ChEBI" id="CHEBI:16567"/>
        <dbReference type="ChEBI" id="CHEBI:57959"/>
        <dbReference type="ChEBI" id="CHEBI:57972"/>
        <dbReference type="EC" id="3.7.1.3"/>
    </reaction>
</comment>